<organism evidence="1 2">
    <name type="scientific">Brachionus plicatilis</name>
    <name type="common">Marine rotifer</name>
    <name type="synonym">Brachionus muelleri</name>
    <dbReference type="NCBI Taxonomy" id="10195"/>
    <lineage>
        <taxon>Eukaryota</taxon>
        <taxon>Metazoa</taxon>
        <taxon>Spiralia</taxon>
        <taxon>Gnathifera</taxon>
        <taxon>Rotifera</taxon>
        <taxon>Eurotatoria</taxon>
        <taxon>Monogononta</taxon>
        <taxon>Pseudotrocha</taxon>
        <taxon>Ploima</taxon>
        <taxon>Brachionidae</taxon>
        <taxon>Brachionus</taxon>
    </lineage>
</organism>
<evidence type="ECO:0000313" key="2">
    <source>
        <dbReference type="Proteomes" id="UP000276133"/>
    </source>
</evidence>
<evidence type="ECO:0000313" key="1">
    <source>
        <dbReference type="EMBL" id="RNA14824.1"/>
    </source>
</evidence>
<sequence>MKGTLKYLECAIYFYSYSNQTNKSQIVFVLTKKQKNLNWLLKRPVYHGNKLTANQFFSEDDKAAVKNQL</sequence>
<keyword evidence="2" id="KW-1185">Reference proteome</keyword>
<gene>
    <name evidence="1" type="ORF">BpHYR1_054304</name>
</gene>
<dbReference type="EMBL" id="REGN01005104">
    <property type="protein sequence ID" value="RNA14824.1"/>
    <property type="molecule type" value="Genomic_DNA"/>
</dbReference>
<reference evidence="1 2" key="1">
    <citation type="journal article" date="2018" name="Sci. Rep.">
        <title>Genomic signatures of local adaptation to the degree of environmental predictability in rotifers.</title>
        <authorList>
            <person name="Franch-Gras L."/>
            <person name="Hahn C."/>
            <person name="Garcia-Roger E.M."/>
            <person name="Carmona M.J."/>
            <person name="Serra M."/>
            <person name="Gomez A."/>
        </authorList>
    </citation>
    <scope>NUCLEOTIDE SEQUENCE [LARGE SCALE GENOMIC DNA]</scope>
    <source>
        <strain evidence="1">HYR1</strain>
    </source>
</reference>
<proteinExistence type="predicted"/>
<protein>
    <submittedName>
        <fullName evidence="1">Uncharacterized protein</fullName>
    </submittedName>
</protein>
<accession>A0A3M7QUN1</accession>
<name>A0A3M7QUN1_BRAPC</name>
<comment type="caution">
    <text evidence="1">The sequence shown here is derived from an EMBL/GenBank/DDBJ whole genome shotgun (WGS) entry which is preliminary data.</text>
</comment>
<dbReference type="AlphaFoldDB" id="A0A3M7QUN1"/>
<dbReference type="Proteomes" id="UP000276133">
    <property type="component" value="Unassembled WGS sequence"/>
</dbReference>